<evidence type="ECO:0000256" key="3">
    <source>
        <dbReference type="ARBA" id="ARBA00022729"/>
    </source>
</evidence>
<evidence type="ECO:0000256" key="6">
    <source>
        <dbReference type="SAM" id="MobiDB-lite"/>
    </source>
</evidence>
<organism evidence="8 9">
    <name type="scientific">Rhodotorula taiwanensis</name>
    <dbReference type="NCBI Taxonomy" id="741276"/>
    <lineage>
        <taxon>Eukaryota</taxon>
        <taxon>Fungi</taxon>
        <taxon>Dikarya</taxon>
        <taxon>Basidiomycota</taxon>
        <taxon>Pucciniomycotina</taxon>
        <taxon>Microbotryomycetes</taxon>
        <taxon>Sporidiobolales</taxon>
        <taxon>Sporidiobolaceae</taxon>
        <taxon>Rhodotorula</taxon>
    </lineage>
</organism>
<dbReference type="Gene3D" id="2.120.10.30">
    <property type="entry name" value="TolB, C-terminal domain"/>
    <property type="match status" value="1"/>
</dbReference>
<dbReference type="Gene3D" id="3.40.50.1820">
    <property type="entry name" value="alpha/beta hydrolase"/>
    <property type="match status" value="1"/>
</dbReference>
<evidence type="ECO:0000256" key="2">
    <source>
        <dbReference type="ARBA" id="ARBA00022670"/>
    </source>
</evidence>
<dbReference type="PANTHER" id="PTHR42776">
    <property type="entry name" value="SERINE PEPTIDASE S9 FAMILY MEMBER"/>
    <property type="match status" value="1"/>
</dbReference>
<keyword evidence="9" id="KW-1185">Reference proteome</keyword>
<dbReference type="OrthoDB" id="416344at2759"/>
<protein>
    <recommendedName>
        <fullName evidence="5">Dipeptidyl-peptidase V</fullName>
    </recommendedName>
</protein>
<dbReference type="PANTHER" id="PTHR42776:SF13">
    <property type="entry name" value="DIPEPTIDYL-PEPTIDASE 5"/>
    <property type="match status" value="1"/>
</dbReference>
<evidence type="ECO:0000256" key="4">
    <source>
        <dbReference type="ARBA" id="ARBA00022801"/>
    </source>
</evidence>
<name>A0A2S5B919_9BASI</name>
<dbReference type="AlphaFoldDB" id="A0A2S5B919"/>
<feature type="domain" description="Peptidase S9 prolyl oligopeptidase catalytic" evidence="7">
    <location>
        <begin position="578"/>
        <end position="788"/>
    </location>
</feature>
<reference evidence="8 9" key="1">
    <citation type="journal article" date="2018" name="Front. Microbiol.">
        <title>Prospects for Fungal Bioremediation of Acidic Radioactive Waste Sites: Characterization and Genome Sequence of Rhodotorula taiwanensis MD1149.</title>
        <authorList>
            <person name="Tkavc R."/>
            <person name="Matrosova V.Y."/>
            <person name="Grichenko O.E."/>
            <person name="Gostincar C."/>
            <person name="Volpe R.P."/>
            <person name="Klimenkova P."/>
            <person name="Gaidamakova E.K."/>
            <person name="Zhou C.E."/>
            <person name="Stewart B.J."/>
            <person name="Lyman M.G."/>
            <person name="Malfatti S.A."/>
            <person name="Rubinfeld B."/>
            <person name="Courtot M."/>
            <person name="Singh J."/>
            <person name="Dalgard C.L."/>
            <person name="Hamilton T."/>
            <person name="Frey K.G."/>
            <person name="Gunde-Cimerman N."/>
            <person name="Dugan L."/>
            <person name="Daly M.J."/>
        </authorList>
    </citation>
    <scope>NUCLEOTIDE SEQUENCE [LARGE SCALE GENOMIC DNA]</scope>
    <source>
        <strain evidence="8 9">MD1149</strain>
    </source>
</reference>
<keyword evidence="3" id="KW-0732">Signal</keyword>
<dbReference type="Pfam" id="PF00326">
    <property type="entry name" value="Peptidase_S9"/>
    <property type="match status" value="1"/>
</dbReference>
<dbReference type="EMBL" id="PJQD01000038">
    <property type="protein sequence ID" value="POY73270.1"/>
    <property type="molecule type" value="Genomic_DNA"/>
</dbReference>
<dbReference type="STRING" id="741276.A0A2S5B919"/>
<keyword evidence="2" id="KW-0645">Protease</keyword>
<dbReference type="InterPro" id="IPR011042">
    <property type="entry name" value="6-blade_b-propeller_TolB-like"/>
</dbReference>
<dbReference type="GO" id="GO:0006508">
    <property type="term" value="P:proteolysis"/>
    <property type="evidence" value="ECO:0007669"/>
    <property type="project" value="UniProtKB-KW"/>
</dbReference>
<proteinExistence type="inferred from homology"/>
<comment type="similarity">
    <text evidence="1">Belongs to the peptidase S9C family.</text>
</comment>
<keyword evidence="4" id="KW-0378">Hydrolase</keyword>
<evidence type="ECO:0000259" key="7">
    <source>
        <dbReference type="Pfam" id="PF00326"/>
    </source>
</evidence>
<dbReference type="InterPro" id="IPR001375">
    <property type="entry name" value="Peptidase_S9_cat"/>
</dbReference>
<dbReference type="Proteomes" id="UP000237144">
    <property type="component" value="Unassembled WGS sequence"/>
</dbReference>
<comment type="caution">
    <text evidence="8">The sequence shown here is derived from an EMBL/GenBank/DDBJ whole genome shotgun (WGS) entry which is preliminary data.</text>
</comment>
<dbReference type="FunFam" id="3.40.50.1820:FF:000028">
    <property type="entry name" value="S9 family peptidase"/>
    <property type="match status" value="1"/>
</dbReference>
<dbReference type="GO" id="GO:0004252">
    <property type="term" value="F:serine-type endopeptidase activity"/>
    <property type="evidence" value="ECO:0007669"/>
    <property type="project" value="TreeGrafter"/>
</dbReference>
<accession>A0A2S5B919</accession>
<dbReference type="SUPFAM" id="SSF53474">
    <property type="entry name" value="alpha/beta-Hydrolases"/>
    <property type="match status" value="1"/>
</dbReference>
<feature type="compositionally biased region" description="Polar residues" evidence="6">
    <location>
        <begin position="278"/>
        <end position="297"/>
    </location>
</feature>
<evidence type="ECO:0000256" key="5">
    <source>
        <dbReference type="ARBA" id="ARBA00032829"/>
    </source>
</evidence>
<dbReference type="SUPFAM" id="SSF82171">
    <property type="entry name" value="DPP6 N-terminal domain-like"/>
    <property type="match status" value="1"/>
</dbReference>
<evidence type="ECO:0000313" key="9">
    <source>
        <dbReference type="Proteomes" id="UP000237144"/>
    </source>
</evidence>
<dbReference type="InterPro" id="IPR029058">
    <property type="entry name" value="AB_hydrolase_fold"/>
</dbReference>
<gene>
    <name evidence="8" type="ORF">BMF94_3604</name>
</gene>
<feature type="region of interest" description="Disordered" evidence="6">
    <location>
        <begin position="277"/>
        <end position="301"/>
    </location>
</feature>
<evidence type="ECO:0000256" key="1">
    <source>
        <dbReference type="ARBA" id="ARBA00010040"/>
    </source>
</evidence>
<evidence type="ECO:0000313" key="8">
    <source>
        <dbReference type="EMBL" id="POY73270.1"/>
    </source>
</evidence>
<sequence length="811" mass="89346">MPSLNLSDGPNITPTDILSLPRPSAAVANPSGTLAVWPSTEFDFTSKRTERSIYLVEVNKDYGEGEDFSRTAEPKQLLRALAFTETAWLDDHTIAFPRPSVPHGDSASQGDGGYRIDHPMDLSDEKFRKAQAAAADKDGGEGCEIWAKDVHSGDEYCIGKLPVEISDLTIKISEASDKSSTDEAILVFGATVYPDGDIWAVKDHDKEQEDKANGSDIKVYDELFVRHWDDWKPTAGQKKQLHVIRLSKGAAAQGEQAAASDDFELIHPNEGRWAFESEASSTGNGDKHSQPNIQSPLKGTKLECPVGPFGSAADFSVSSTHILFHSKDPHVNPAWHTRTEVYLVPLSPRTASEAEPRAITVGTQGACNGPVLSPDGKRAAWLEMPEDGYEADRNHVMIYEIESGRRWTATPKWDRSPSAIVWGSSSNKVYLQAEDQGHVKIFELDLAHPDAADASKAKEPTRLTSEHSVAHIEALSSGNLLVTWNSLTTPNQVSLLDCSNTDKVVAKPLASLTKSLRDAKTLSAGEEFWFAGDGGEQIHGWILFPPEAAKARAAGTDKKWPLAFLCHGGPQSAWNDGWSTRWNPNSWAGHGYITVAINRSGSTGFGQDFCDKIKQDWGGAPFRDLVAGLEFVKRAYPEIDGDRMASLGASYGGFMQNWIQGHNDQMGFKCLVCHDGVFSLSQTWAATEELYFPEREFGGTPWEAPENYEKWNPQNHIKNWKTPELVIHGSKDYRLVEGESLGVFNTLQRLGIPSRLLIFPSENHFVLNPLNSIKWSEEVFRWIDEWCGGGSDKATPGRKGYSVEYSAGLFE</sequence>